<name>A0AAV0TDA7_HYABA</name>
<protein>
    <recommendedName>
        <fullName evidence="5">RxLR effector candidate protein</fullName>
    </recommendedName>
</protein>
<accession>A0AAV0TDA7</accession>
<sequence>MHMYCLLFLVFFVVNGVLTHVAAFDPSDALHSKATVTTTEDPSTTSDAAVNIRALKGWTGEERGPVFDSIFGPMKKAFEKLMGYIRSFLSRFRQEQAVKPTEDQTLVNKVMGPLLSDTHPEAVFHMLHSEEGRIYKWLESTALYRSNSGETGGFIEQTVLLLDQFFVTDEAILARVFAKLMMNHPEWKEFAEAVQRRHYKDLVVKYGVLPSQFERHLLPPGSPGRPDQSIVDLPKDDPIFRAYKAFILEFADAQGPDKREKLKSLFSLDDGAKAANYVTALERMVPDQIYQKHNLFSE</sequence>
<feature type="signal peptide" evidence="1">
    <location>
        <begin position="1"/>
        <end position="23"/>
    </location>
</feature>
<keyword evidence="1" id="KW-0732">Signal</keyword>
<evidence type="ECO:0000313" key="3">
    <source>
        <dbReference type="EMBL" id="CAI5723833.1"/>
    </source>
</evidence>
<dbReference type="EMBL" id="CANTFL010000527">
    <property type="protein sequence ID" value="CAI5723833.1"/>
    <property type="molecule type" value="Genomic_DNA"/>
</dbReference>
<evidence type="ECO:0008006" key="5">
    <source>
        <dbReference type="Google" id="ProtNLM"/>
    </source>
</evidence>
<keyword evidence="4" id="KW-1185">Reference proteome</keyword>
<evidence type="ECO:0000313" key="2">
    <source>
        <dbReference type="EMBL" id="CAI5717733.1"/>
    </source>
</evidence>
<comment type="caution">
    <text evidence="2">The sequence shown here is derived from an EMBL/GenBank/DDBJ whole genome shotgun (WGS) entry which is preliminary data.</text>
</comment>
<organism evidence="2 4">
    <name type="scientific">Hyaloperonospora brassicae</name>
    <name type="common">Brassica downy mildew</name>
    <name type="synonym">Peronospora brassicae</name>
    <dbReference type="NCBI Taxonomy" id="162125"/>
    <lineage>
        <taxon>Eukaryota</taxon>
        <taxon>Sar</taxon>
        <taxon>Stramenopiles</taxon>
        <taxon>Oomycota</taxon>
        <taxon>Peronosporomycetes</taxon>
        <taxon>Peronosporales</taxon>
        <taxon>Peronosporaceae</taxon>
        <taxon>Hyaloperonospora</taxon>
    </lineage>
</organism>
<feature type="chain" id="PRO_5044713884" description="RxLR effector candidate protein" evidence="1">
    <location>
        <begin position="24"/>
        <end position="298"/>
    </location>
</feature>
<dbReference type="EMBL" id="CANTFL010000186">
    <property type="protein sequence ID" value="CAI5717733.1"/>
    <property type="molecule type" value="Genomic_DNA"/>
</dbReference>
<evidence type="ECO:0000313" key="4">
    <source>
        <dbReference type="Proteomes" id="UP001162031"/>
    </source>
</evidence>
<dbReference type="AlphaFoldDB" id="A0AAV0TDA7"/>
<dbReference type="Proteomes" id="UP001162031">
    <property type="component" value="Unassembled WGS sequence"/>
</dbReference>
<evidence type="ECO:0000256" key="1">
    <source>
        <dbReference type="SAM" id="SignalP"/>
    </source>
</evidence>
<gene>
    <name evidence="2" type="ORF">HBR001_LOCUS1875</name>
    <name evidence="3" type="ORF">HBR001_LOCUS3211</name>
</gene>
<reference evidence="2" key="1">
    <citation type="submission" date="2022-12" db="EMBL/GenBank/DDBJ databases">
        <authorList>
            <person name="Webb A."/>
        </authorList>
    </citation>
    <scope>NUCLEOTIDE SEQUENCE</scope>
    <source>
        <strain evidence="2">Hp1</strain>
    </source>
</reference>
<proteinExistence type="predicted"/>